<evidence type="ECO:0000256" key="8">
    <source>
        <dbReference type="SAM" id="SignalP"/>
    </source>
</evidence>
<accession>V8NM67</accession>
<dbReference type="InterPro" id="IPR035976">
    <property type="entry name" value="Sushi/SCR/CCP_sf"/>
</dbReference>
<sequence length="723" mass="79453">MSRSSSAMFRNFFSHLGPRILVLFFSLFSGVLGDCGPPPVLKYAKPYDPIKSVYKPYESVVYKCLPDHEEDPNKPFIATCFPDKGWNTLEEFCERGCESPQETRFSVVSDDDFLYFYPVGSVVHHICHRSAEHILGHPKRPAITCLSNYTWTSVPVFCKGQSCGDPGKPENGNRIILTDFLLKANINFTFVWKPKPPTCFRPTCPPPPEIKNGTYTGGKNGTFPLNSNVTYICDLGFSLSGGDLLHCITEDNKTGIWRGSVPECKAFYTKNVSSQKMEKVEKKHELFLIKLKNSICYHIKHKNLLLTDKNKMHDKKESSNPRPSSFRGDTLPVRNHVLLRFTAALPLIGGAERRRLRNSLPVCDDKSGGGGAVCCHPVAFGDSAAPFSASEALVCYLTMGLFAPCSAGVLSAALLLLLFSSTALRRKPRRYLFNWNYSEITVHPRLTRAHDNISSNLLGKRCRVPNIENGKIVSSNDLRLGEEVTLGCNYGFRMIGGITRQCVLKSGTVDWNRELPTCERIPCSRPPVIANGIYDPNPSDLYDAGWTVKCHRPSIPNGNVASVFQATYTYQHKLQIECNPGYTLLGSSSIQCGTDSQWKPSLPRCDKIPTTSKPTKPPTPAVPSTPPIPPRPGTVSPEEDGTEATAGPPTTTQTTPKDEPGSGNVIGIAVGAVIAVLIILAAVIFVAVKKFSVQGKANTHPASTDDYHVVSEKDMALEPKSKN</sequence>
<dbReference type="FunFam" id="2.10.70.10:FF:000014">
    <property type="entry name" value="Membrane cofactor protein"/>
    <property type="match status" value="1"/>
</dbReference>
<dbReference type="SMART" id="SM00032">
    <property type="entry name" value="CCP"/>
    <property type="match status" value="5"/>
</dbReference>
<feature type="non-terminal residue" evidence="10">
    <location>
        <position position="1"/>
    </location>
</feature>
<dbReference type="OrthoDB" id="406096at2759"/>
<feature type="domain" description="Sushi" evidence="9">
    <location>
        <begin position="33"/>
        <end position="95"/>
    </location>
</feature>
<feature type="compositionally biased region" description="Pro residues" evidence="6">
    <location>
        <begin position="615"/>
        <end position="632"/>
    </location>
</feature>
<keyword evidence="2 8" id="KW-0732">Signal</keyword>
<evidence type="ECO:0000256" key="7">
    <source>
        <dbReference type="SAM" id="Phobius"/>
    </source>
</evidence>
<dbReference type="Pfam" id="PF00084">
    <property type="entry name" value="Sushi"/>
    <property type="match status" value="4"/>
</dbReference>
<feature type="compositionally biased region" description="Low complexity" evidence="6">
    <location>
        <begin position="643"/>
        <end position="655"/>
    </location>
</feature>
<feature type="compositionally biased region" description="Basic and acidic residues" evidence="6">
    <location>
        <begin position="310"/>
        <end position="319"/>
    </location>
</feature>
<dbReference type="CDD" id="cd00033">
    <property type="entry name" value="CCP"/>
    <property type="match status" value="4"/>
</dbReference>
<dbReference type="EMBL" id="AZIM01002772">
    <property type="protein sequence ID" value="ETE63384.1"/>
    <property type="molecule type" value="Genomic_DNA"/>
</dbReference>
<keyword evidence="7 10" id="KW-0812">Transmembrane</keyword>
<keyword evidence="4 5" id="KW-1015">Disulfide bond</keyword>
<dbReference type="PANTHER" id="PTHR45656:SF4">
    <property type="entry name" value="PROTEIN CBR-CLEC-78"/>
    <property type="match status" value="1"/>
</dbReference>
<protein>
    <submittedName>
        <fullName evidence="10">Complement decay-accelerating factor transmembrane isoform</fullName>
    </submittedName>
</protein>
<evidence type="ECO:0000256" key="4">
    <source>
        <dbReference type="ARBA" id="ARBA00023157"/>
    </source>
</evidence>
<name>V8NM67_OPHHA</name>
<feature type="domain" description="Sushi" evidence="9">
    <location>
        <begin position="548"/>
        <end position="607"/>
    </location>
</feature>
<feature type="region of interest" description="Disordered" evidence="6">
    <location>
        <begin position="595"/>
        <end position="662"/>
    </location>
</feature>
<dbReference type="SUPFAM" id="SSF57535">
    <property type="entry name" value="Complement control module/SCR domain"/>
    <property type="match status" value="5"/>
</dbReference>
<feature type="disulfide bond" evidence="5">
    <location>
        <begin position="578"/>
        <end position="605"/>
    </location>
</feature>
<feature type="signal peptide" evidence="8">
    <location>
        <begin position="1"/>
        <end position="33"/>
    </location>
</feature>
<dbReference type="PROSITE" id="PS50923">
    <property type="entry name" value="SUSHI"/>
    <property type="match status" value="4"/>
</dbReference>
<dbReference type="PANTHER" id="PTHR45656">
    <property type="entry name" value="PROTEIN CBR-CLEC-78"/>
    <property type="match status" value="1"/>
</dbReference>
<evidence type="ECO:0000256" key="1">
    <source>
        <dbReference type="ARBA" id="ARBA00022659"/>
    </source>
</evidence>
<evidence type="ECO:0000256" key="6">
    <source>
        <dbReference type="SAM" id="MobiDB-lite"/>
    </source>
</evidence>
<evidence type="ECO:0000256" key="2">
    <source>
        <dbReference type="ARBA" id="ARBA00022729"/>
    </source>
</evidence>
<evidence type="ECO:0000259" key="9">
    <source>
        <dbReference type="PROSITE" id="PS50923"/>
    </source>
</evidence>
<dbReference type="Gene3D" id="2.10.70.10">
    <property type="entry name" value="Complement Module, domain 1"/>
    <property type="match status" value="5"/>
</dbReference>
<reference evidence="10 11" key="1">
    <citation type="journal article" date="2013" name="Proc. Natl. Acad. Sci. U.S.A.">
        <title>The king cobra genome reveals dynamic gene evolution and adaptation in the snake venom system.</title>
        <authorList>
            <person name="Vonk F.J."/>
            <person name="Casewell N.R."/>
            <person name="Henkel C.V."/>
            <person name="Heimberg A.M."/>
            <person name="Jansen H.J."/>
            <person name="McCleary R.J."/>
            <person name="Kerkkamp H.M."/>
            <person name="Vos R.A."/>
            <person name="Guerreiro I."/>
            <person name="Calvete J.J."/>
            <person name="Wuster W."/>
            <person name="Woods A.E."/>
            <person name="Logan J.M."/>
            <person name="Harrison R.A."/>
            <person name="Castoe T.A."/>
            <person name="de Koning A.P."/>
            <person name="Pollock D.D."/>
            <person name="Yandell M."/>
            <person name="Calderon D."/>
            <person name="Renjifo C."/>
            <person name="Currier R.B."/>
            <person name="Salgado D."/>
            <person name="Pla D."/>
            <person name="Sanz L."/>
            <person name="Hyder A.S."/>
            <person name="Ribeiro J.M."/>
            <person name="Arntzen J.W."/>
            <person name="van den Thillart G.E."/>
            <person name="Boetzer M."/>
            <person name="Pirovano W."/>
            <person name="Dirks R.P."/>
            <person name="Spaink H.P."/>
            <person name="Duboule D."/>
            <person name="McGlinn E."/>
            <person name="Kini R.M."/>
            <person name="Richardson M.K."/>
        </authorList>
    </citation>
    <scope>NUCLEOTIDE SEQUENCE</scope>
    <source>
        <tissue evidence="10">Blood</tissue>
    </source>
</reference>
<comment type="caution">
    <text evidence="5">Lacks conserved residue(s) required for the propagation of feature annotation.</text>
</comment>
<comment type="caution">
    <text evidence="10">The sequence shown here is derived from an EMBL/GenBank/DDBJ whole genome shotgun (WGS) entry which is preliminary data.</text>
</comment>
<feature type="region of interest" description="Disordered" evidence="6">
    <location>
        <begin position="310"/>
        <end position="329"/>
    </location>
</feature>
<gene>
    <name evidence="10" type="primary">Cd55b</name>
    <name evidence="10" type="ORF">L345_10855</name>
</gene>
<feature type="transmembrane region" description="Helical" evidence="7">
    <location>
        <begin position="396"/>
        <end position="419"/>
    </location>
</feature>
<keyword evidence="7" id="KW-0472">Membrane</keyword>
<organism evidence="10 11">
    <name type="scientific">Ophiophagus hannah</name>
    <name type="common">King cobra</name>
    <name type="synonym">Naja hannah</name>
    <dbReference type="NCBI Taxonomy" id="8665"/>
    <lineage>
        <taxon>Eukaryota</taxon>
        <taxon>Metazoa</taxon>
        <taxon>Chordata</taxon>
        <taxon>Craniata</taxon>
        <taxon>Vertebrata</taxon>
        <taxon>Euteleostomi</taxon>
        <taxon>Lepidosauria</taxon>
        <taxon>Squamata</taxon>
        <taxon>Bifurcata</taxon>
        <taxon>Unidentata</taxon>
        <taxon>Episquamata</taxon>
        <taxon>Toxicofera</taxon>
        <taxon>Serpentes</taxon>
        <taxon>Colubroidea</taxon>
        <taxon>Elapidae</taxon>
        <taxon>Elapinae</taxon>
        <taxon>Ophiophagus</taxon>
    </lineage>
</organism>
<feature type="domain" description="Sushi" evidence="9">
    <location>
        <begin position="202"/>
        <end position="266"/>
    </location>
</feature>
<evidence type="ECO:0000313" key="11">
    <source>
        <dbReference type="Proteomes" id="UP000018936"/>
    </source>
</evidence>
<evidence type="ECO:0000256" key="5">
    <source>
        <dbReference type="PROSITE-ProRule" id="PRU00302"/>
    </source>
</evidence>
<dbReference type="AlphaFoldDB" id="V8NM67"/>
<evidence type="ECO:0000313" key="10">
    <source>
        <dbReference type="EMBL" id="ETE63384.1"/>
    </source>
</evidence>
<keyword evidence="11" id="KW-1185">Reference proteome</keyword>
<feature type="disulfide bond" evidence="5">
    <location>
        <begin position="204"/>
        <end position="247"/>
    </location>
</feature>
<feature type="domain" description="Sushi" evidence="9">
    <location>
        <begin position="460"/>
        <end position="520"/>
    </location>
</feature>
<proteinExistence type="predicted"/>
<feature type="chain" id="PRO_5004770890" evidence="8">
    <location>
        <begin position="34"/>
        <end position="723"/>
    </location>
</feature>
<dbReference type="InterPro" id="IPR051277">
    <property type="entry name" value="SEZ6_CSMD_C4BPB_Regulators"/>
</dbReference>
<feature type="transmembrane region" description="Helical" evidence="7">
    <location>
        <begin position="665"/>
        <end position="688"/>
    </location>
</feature>
<keyword evidence="1 5" id="KW-0768">Sushi</keyword>
<evidence type="ECO:0000256" key="3">
    <source>
        <dbReference type="ARBA" id="ARBA00022737"/>
    </source>
</evidence>
<keyword evidence="7" id="KW-1133">Transmembrane helix</keyword>
<dbReference type="InterPro" id="IPR000436">
    <property type="entry name" value="Sushi_SCR_CCP_dom"/>
</dbReference>
<dbReference type="Proteomes" id="UP000018936">
    <property type="component" value="Unassembled WGS sequence"/>
</dbReference>
<keyword evidence="3" id="KW-0677">Repeat</keyword>